<reference evidence="2" key="2">
    <citation type="submission" date="2025-08" db="UniProtKB">
        <authorList>
            <consortium name="Ensembl"/>
        </authorList>
    </citation>
    <scope>IDENTIFICATION</scope>
</reference>
<name>A0AAY4EES3_9TELE</name>
<dbReference type="Pfam" id="PF14929">
    <property type="entry name" value="TAF1_subA"/>
    <property type="match status" value="1"/>
</dbReference>
<dbReference type="GeneID" id="114803041"/>
<protein>
    <recommendedName>
        <fullName evidence="4">TATA box-binding protein-associated factor RNA polymerase I subunit A</fullName>
    </recommendedName>
</protein>
<keyword evidence="3" id="KW-1185">Reference proteome</keyword>
<organism evidence="2 3">
    <name type="scientific">Denticeps clupeoides</name>
    <name type="common">denticle herring</name>
    <dbReference type="NCBI Taxonomy" id="299321"/>
    <lineage>
        <taxon>Eukaryota</taxon>
        <taxon>Metazoa</taxon>
        <taxon>Chordata</taxon>
        <taxon>Craniata</taxon>
        <taxon>Vertebrata</taxon>
        <taxon>Euteleostomi</taxon>
        <taxon>Actinopterygii</taxon>
        <taxon>Neopterygii</taxon>
        <taxon>Teleostei</taxon>
        <taxon>Clupei</taxon>
        <taxon>Clupeiformes</taxon>
        <taxon>Denticipitoidei</taxon>
        <taxon>Denticipitidae</taxon>
        <taxon>Denticeps</taxon>
    </lineage>
</organism>
<reference evidence="2 3" key="1">
    <citation type="submission" date="2020-06" db="EMBL/GenBank/DDBJ databases">
        <authorList>
            <consortium name="Wellcome Sanger Institute Data Sharing"/>
        </authorList>
    </citation>
    <scope>NUCLEOTIDE SEQUENCE [LARGE SCALE GENOMIC DNA]</scope>
</reference>
<dbReference type="PANTHER" id="PTHR32122:SF1">
    <property type="entry name" value="TATA BOX-BINDING PROTEIN-ASSOCIATED FACTOR RNA POLYMERASE I SUBUNIT A"/>
    <property type="match status" value="1"/>
</dbReference>
<evidence type="ECO:0008006" key="4">
    <source>
        <dbReference type="Google" id="ProtNLM"/>
    </source>
</evidence>
<dbReference type="Proteomes" id="UP000694580">
    <property type="component" value="Chromosome 14"/>
</dbReference>
<reference evidence="2" key="3">
    <citation type="submission" date="2025-09" db="UniProtKB">
        <authorList>
            <consortium name="Ensembl"/>
        </authorList>
    </citation>
    <scope>IDENTIFICATION</scope>
</reference>
<dbReference type="GO" id="GO:0000120">
    <property type="term" value="C:RNA polymerase I transcription regulator complex"/>
    <property type="evidence" value="ECO:0007669"/>
    <property type="project" value="InterPro"/>
</dbReference>
<feature type="compositionally biased region" description="Polar residues" evidence="1">
    <location>
        <begin position="415"/>
        <end position="431"/>
    </location>
</feature>
<evidence type="ECO:0000256" key="1">
    <source>
        <dbReference type="SAM" id="MobiDB-lite"/>
    </source>
</evidence>
<feature type="region of interest" description="Disordered" evidence="1">
    <location>
        <begin position="412"/>
        <end position="431"/>
    </location>
</feature>
<sequence length="431" mass="50555">MDDIEAEFHCHVVDENNEDYYNKPDPIRCKRYNAQMPKESGFRRSTSTCLELIRNAMLRHRWQEAAELMSSYMQMLEDTSVSKQLMACEIIWRLGTEILQHHPNAKQEDFDMFYQSIKNVRVNNYLKISLDHSFHLMLTGHMEDACRQLSNAQNWRYGNLSSVQLNLKKVIHAYCGYLQYLIWYSKKSKASGAENDSGSDHEMHSYFRQASVTLQEVLEQPGVWDPFVLSYVEMLEFYNDLEKAESVLKNYAYNERFPVNPNAYVYLYEFLKRHDAPQNKQLEILKILQTLVPSHELMLEYCNILLGTGLHDDLRKALTVVMDLLEYTSWKQNVDAWEHLNEIMEHLGNGHCLGEWESRKNLWLSLHFTSYHARKDAILSVKLVDVKIKFLTPLIKNYQEYTTAAYRVKKRKGKNGSQGYKASANTGKKKK</sequence>
<dbReference type="RefSeq" id="XP_028858140.1">
    <property type="nucleotide sequence ID" value="XM_029002307.1"/>
</dbReference>
<dbReference type="InterPro" id="IPR039495">
    <property type="entry name" value="TAF1A"/>
</dbReference>
<proteinExistence type="predicted"/>
<accession>A0AAY4EES3</accession>
<evidence type="ECO:0000313" key="2">
    <source>
        <dbReference type="Ensembl" id="ENSDCDP00010055829.1"/>
    </source>
</evidence>
<dbReference type="GeneTree" id="ENSGT00390000011405"/>
<dbReference type="PANTHER" id="PTHR32122">
    <property type="entry name" value="TATA BOX-BINDING PROTEIN ASSOCIATED FACTOR RNA POLYMERASE I SUBUNIT A"/>
    <property type="match status" value="1"/>
</dbReference>
<gene>
    <name evidence="2" type="primary">TAF1A</name>
</gene>
<dbReference type="InterPro" id="IPR052669">
    <property type="entry name" value="SL1/TIF-IB_Component"/>
</dbReference>
<dbReference type="AlphaFoldDB" id="A0AAY4EES3"/>
<dbReference type="GO" id="GO:0006360">
    <property type="term" value="P:transcription by RNA polymerase I"/>
    <property type="evidence" value="ECO:0007669"/>
    <property type="project" value="InterPro"/>
</dbReference>
<dbReference type="Ensembl" id="ENSDCDT00010066434.1">
    <property type="protein sequence ID" value="ENSDCDP00010055829.1"/>
    <property type="gene ID" value="ENSDCDG00010031943.1"/>
</dbReference>
<evidence type="ECO:0000313" key="3">
    <source>
        <dbReference type="Proteomes" id="UP000694580"/>
    </source>
</evidence>